<evidence type="ECO:0000313" key="3">
    <source>
        <dbReference type="Proteomes" id="UP000257109"/>
    </source>
</evidence>
<feature type="domain" description="DUF7745" evidence="1">
    <location>
        <begin position="20"/>
        <end position="106"/>
    </location>
</feature>
<dbReference type="PANTHER" id="PTHR48154:SF1">
    <property type="entry name" value="PROTEIN, PUTATIVE-RELATED"/>
    <property type="match status" value="1"/>
</dbReference>
<dbReference type="InterPro" id="IPR056647">
    <property type="entry name" value="DUF7745"/>
</dbReference>
<sequence>MEPPVMGPSGQVVKRYSWVTVYGIILLPHLDEYVDLVVIDIFLAKQEQGRNPVTTVLANTYYIIQRSHERKEGCLICCLQTVYLWLVTHIYPCRYVTTHPIEDLKWC</sequence>
<comment type="caution">
    <text evidence="2">The sequence shown here is derived from an EMBL/GenBank/DDBJ whole genome shotgun (WGS) entry which is preliminary data.</text>
</comment>
<keyword evidence="3" id="KW-1185">Reference proteome</keyword>
<accession>A0A371HLU3</accession>
<name>A0A371HLU3_MUCPR</name>
<protein>
    <recommendedName>
        <fullName evidence="1">DUF7745 domain-containing protein</fullName>
    </recommendedName>
</protein>
<gene>
    <name evidence="2" type="ORF">CR513_12602</name>
</gene>
<proteinExistence type="predicted"/>
<evidence type="ECO:0000259" key="1">
    <source>
        <dbReference type="Pfam" id="PF24924"/>
    </source>
</evidence>
<dbReference type="PANTHER" id="PTHR48154">
    <property type="entry name" value="PROTEIN, PUTATIVE-RELATED"/>
    <property type="match status" value="1"/>
</dbReference>
<dbReference type="Pfam" id="PF24924">
    <property type="entry name" value="DUF7745"/>
    <property type="match status" value="1"/>
</dbReference>
<dbReference type="EMBL" id="QJKJ01002214">
    <property type="protein sequence ID" value="RDY03773.1"/>
    <property type="molecule type" value="Genomic_DNA"/>
</dbReference>
<reference evidence="2" key="1">
    <citation type="submission" date="2018-05" db="EMBL/GenBank/DDBJ databases">
        <title>Draft genome of Mucuna pruriens seed.</title>
        <authorList>
            <person name="Nnadi N.E."/>
            <person name="Vos R."/>
            <person name="Hasami M.H."/>
            <person name="Devisetty U.K."/>
            <person name="Aguiy J.C."/>
        </authorList>
    </citation>
    <scope>NUCLEOTIDE SEQUENCE [LARGE SCALE GENOMIC DNA]</scope>
    <source>
        <strain evidence="2">JCA_2017</strain>
    </source>
</reference>
<dbReference type="AlphaFoldDB" id="A0A371HLU3"/>
<evidence type="ECO:0000313" key="2">
    <source>
        <dbReference type="EMBL" id="RDY03773.1"/>
    </source>
</evidence>
<organism evidence="2 3">
    <name type="scientific">Mucuna pruriens</name>
    <name type="common">Velvet bean</name>
    <name type="synonym">Dolichos pruriens</name>
    <dbReference type="NCBI Taxonomy" id="157652"/>
    <lineage>
        <taxon>Eukaryota</taxon>
        <taxon>Viridiplantae</taxon>
        <taxon>Streptophyta</taxon>
        <taxon>Embryophyta</taxon>
        <taxon>Tracheophyta</taxon>
        <taxon>Spermatophyta</taxon>
        <taxon>Magnoliopsida</taxon>
        <taxon>eudicotyledons</taxon>
        <taxon>Gunneridae</taxon>
        <taxon>Pentapetalae</taxon>
        <taxon>rosids</taxon>
        <taxon>fabids</taxon>
        <taxon>Fabales</taxon>
        <taxon>Fabaceae</taxon>
        <taxon>Papilionoideae</taxon>
        <taxon>50 kb inversion clade</taxon>
        <taxon>NPAAA clade</taxon>
        <taxon>indigoferoid/millettioid clade</taxon>
        <taxon>Phaseoleae</taxon>
        <taxon>Mucuna</taxon>
    </lineage>
</organism>
<dbReference type="Proteomes" id="UP000257109">
    <property type="component" value="Unassembled WGS sequence"/>
</dbReference>
<feature type="non-terminal residue" evidence="2">
    <location>
        <position position="1"/>
    </location>
</feature>